<sequence>MQEEFNIFNETVQSKCQSMVDQAEIDERIDITQIQQQPSTPLQSPDLLKYYYITRLLRAQKNHNINAREHFEDWMFKELVLNEPDATEALLSQENELI</sequence>
<accession>A0A8H7R7X7</accession>
<dbReference type="AlphaFoldDB" id="A0A8H7R7X7"/>
<proteinExistence type="predicted"/>
<dbReference type="OrthoDB" id="2240982at2759"/>
<evidence type="ECO:0000313" key="2">
    <source>
        <dbReference type="Proteomes" id="UP000650833"/>
    </source>
</evidence>
<organism evidence="1 2">
    <name type="scientific">Mucor plumbeus</name>
    <dbReference type="NCBI Taxonomy" id="97098"/>
    <lineage>
        <taxon>Eukaryota</taxon>
        <taxon>Fungi</taxon>
        <taxon>Fungi incertae sedis</taxon>
        <taxon>Mucoromycota</taxon>
        <taxon>Mucoromycotina</taxon>
        <taxon>Mucoromycetes</taxon>
        <taxon>Mucorales</taxon>
        <taxon>Mucorineae</taxon>
        <taxon>Mucoraceae</taxon>
        <taxon>Mucor</taxon>
    </lineage>
</organism>
<evidence type="ECO:0000313" key="1">
    <source>
        <dbReference type="EMBL" id="KAG2205452.1"/>
    </source>
</evidence>
<name>A0A8H7R7X7_9FUNG</name>
<dbReference type="Proteomes" id="UP000650833">
    <property type="component" value="Unassembled WGS sequence"/>
</dbReference>
<gene>
    <name evidence="1" type="ORF">INT46_007663</name>
</gene>
<comment type="caution">
    <text evidence="1">The sequence shown here is derived from an EMBL/GenBank/DDBJ whole genome shotgun (WGS) entry which is preliminary data.</text>
</comment>
<keyword evidence="2" id="KW-1185">Reference proteome</keyword>
<dbReference type="EMBL" id="JAEPRC010000174">
    <property type="protein sequence ID" value="KAG2205452.1"/>
    <property type="molecule type" value="Genomic_DNA"/>
</dbReference>
<reference evidence="1" key="1">
    <citation type="submission" date="2020-12" db="EMBL/GenBank/DDBJ databases">
        <title>Metabolic potential, ecology and presence of endohyphal bacteria is reflected in genomic diversity of Mucoromycotina.</title>
        <authorList>
            <person name="Muszewska A."/>
            <person name="Okrasinska A."/>
            <person name="Steczkiewicz K."/>
            <person name="Drgas O."/>
            <person name="Orlowska M."/>
            <person name="Perlinska-Lenart U."/>
            <person name="Aleksandrzak-Piekarczyk T."/>
            <person name="Szatraj K."/>
            <person name="Zielenkiewicz U."/>
            <person name="Pilsyk S."/>
            <person name="Malc E."/>
            <person name="Mieczkowski P."/>
            <person name="Kruszewska J.S."/>
            <person name="Biernat P."/>
            <person name="Pawlowska J."/>
        </authorList>
    </citation>
    <scope>NUCLEOTIDE SEQUENCE</scope>
    <source>
        <strain evidence="1">CBS 226.32</strain>
    </source>
</reference>
<protein>
    <submittedName>
        <fullName evidence="1">Uncharacterized protein</fullName>
    </submittedName>
</protein>